<comment type="caution">
    <text evidence="1">The sequence shown here is derived from an EMBL/GenBank/DDBJ whole genome shotgun (WGS) entry which is preliminary data.</text>
</comment>
<proteinExistence type="predicted"/>
<sequence length="138" mass="14985">MTSIPLSLRRKVVIALDADHVTSDNNEGEGRFLCFKTVAWCKANLLRPQQDHVFLITSLDDAMGAFDGGVLSAMWTSLNSPDEDPHASRAKAAEASLRRLASALHATGVSCTIDVLRGPPAQTVSDSVRVRRAVPRCW</sequence>
<organism evidence="1 2">
    <name type="scientific">Coemansia furcata</name>
    <dbReference type="NCBI Taxonomy" id="417177"/>
    <lineage>
        <taxon>Eukaryota</taxon>
        <taxon>Fungi</taxon>
        <taxon>Fungi incertae sedis</taxon>
        <taxon>Zoopagomycota</taxon>
        <taxon>Kickxellomycotina</taxon>
        <taxon>Kickxellomycetes</taxon>
        <taxon>Kickxellales</taxon>
        <taxon>Kickxellaceae</taxon>
        <taxon>Coemansia</taxon>
    </lineage>
</organism>
<dbReference type="Proteomes" id="UP001140096">
    <property type="component" value="Unassembled WGS sequence"/>
</dbReference>
<evidence type="ECO:0000313" key="2">
    <source>
        <dbReference type="Proteomes" id="UP001140096"/>
    </source>
</evidence>
<name>A0ACC1LSU0_9FUNG</name>
<gene>
    <name evidence="1" type="ORF">H4S07_000221</name>
</gene>
<keyword evidence="2" id="KW-1185">Reference proteome</keyword>
<evidence type="ECO:0000313" key="1">
    <source>
        <dbReference type="EMBL" id="KAJ2814019.1"/>
    </source>
</evidence>
<protein>
    <submittedName>
        <fullName evidence="1">Uncharacterized protein</fullName>
    </submittedName>
</protein>
<accession>A0ACC1LSU0</accession>
<dbReference type="EMBL" id="JANBUP010000008">
    <property type="protein sequence ID" value="KAJ2814019.1"/>
    <property type="molecule type" value="Genomic_DNA"/>
</dbReference>
<reference evidence="1" key="1">
    <citation type="submission" date="2022-07" db="EMBL/GenBank/DDBJ databases">
        <title>Phylogenomic reconstructions and comparative analyses of Kickxellomycotina fungi.</title>
        <authorList>
            <person name="Reynolds N.K."/>
            <person name="Stajich J.E."/>
            <person name="Barry K."/>
            <person name="Grigoriev I.V."/>
            <person name="Crous P."/>
            <person name="Smith M.E."/>
        </authorList>
    </citation>
    <scope>NUCLEOTIDE SEQUENCE</scope>
    <source>
        <strain evidence="1">CBS 102833</strain>
    </source>
</reference>